<dbReference type="SUPFAM" id="SSF52540">
    <property type="entry name" value="P-loop containing nucleoside triphosphate hydrolases"/>
    <property type="match status" value="1"/>
</dbReference>
<comment type="similarity">
    <text evidence="8">Belongs to the CobB/CbiA family.</text>
</comment>
<accession>A0A1W1XNH9</accession>
<keyword evidence="12" id="KW-1185">Reference proteome</keyword>
<feature type="site" description="Increases nucleophilicity of active site Cys" evidence="8">
    <location>
        <position position="455"/>
    </location>
</feature>
<comment type="cofactor">
    <cofactor evidence="1 8">
        <name>Mg(2+)</name>
        <dbReference type="ChEBI" id="CHEBI:18420"/>
    </cofactor>
</comment>
<dbReference type="InterPro" id="IPR029062">
    <property type="entry name" value="Class_I_gatase-like"/>
</dbReference>
<comment type="miscellaneous">
    <text evidence="8">The a and c carboxylates of cobyrinate are activated for nucleophilic attack via formation of a phosphorylated intermediate by ATP. CbiA catalyzes first the amidation of the c-carboxylate, and then that of the a-carboxylate.</text>
</comment>
<feature type="domain" description="CobB/CobQ-like glutamine amidotransferase" evidence="10">
    <location>
        <begin position="267"/>
        <end position="459"/>
    </location>
</feature>
<evidence type="ECO:0000256" key="2">
    <source>
        <dbReference type="ARBA" id="ARBA00022573"/>
    </source>
</evidence>
<keyword evidence="5 8" id="KW-0067">ATP-binding</keyword>
<dbReference type="GO" id="GO:0005524">
    <property type="term" value="F:ATP binding"/>
    <property type="evidence" value="ECO:0007669"/>
    <property type="project" value="UniProtKB-UniRule"/>
</dbReference>
<dbReference type="RefSeq" id="WP_084058102.1">
    <property type="nucleotide sequence ID" value="NZ_FWXF01000013.1"/>
</dbReference>
<keyword evidence="2 8" id="KW-0169">Cobalamin biosynthesis</keyword>
<dbReference type="PANTHER" id="PTHR43873:SF1">
    <property type="entry name" value="COBYRINATE A,C-DIAMIDE SYNTHASE"/>
    <property type="match status" value="1"/>
</dbReference>
<dbReference type="EMBL" id="FWXF01000013">
    <property type="protein sequence ID" value="SMC25422.1"/>
    <property type="molecule type" value="Genomic_DNA"/>
</dbReference>
<dbReference type="Gene3D" id="3.40.50.300">
    <property type="entry name" value="P-loop containing nucleotide triphosphate hydrolases"/>
    <property type="match status" value="2"/>
</dbReference>
<dbReference type="GO" id="GO:0009236">
    <property type="term" value="P:cobalamin biosynthetic process"/>
    <property type="evidence" value="ECO:0007669"/>
    <property type="project" value="UniProtKB-UniRule"/>
</dbReference>
<evidence type="ECO:0000256" key="1">
    <source>
        <dbReference type="ARBA" id="ARBA00001946"/>
    </source>
</evidence>
<dbReference type="GO" id="GO:0042242">
    <property type="term" value="F:cobyrinic acid a,c-diamide synthase activity"/>
    <property type="evidence" value="ECO:0007669"/>
    <property type="project" value="UniProtKB-UniRule"/>
</dbReference>
<dbReference type="PROSITE" id="PS51274">
    <property type="entry name" value="GATASE_COBBQ"/>
    <property type="match status" value="1"/>
</dbReference>
<evidence type="ECO:0000256" key="3">
    <source>
        <dbReference type="ARBA" id="ARBA00022598"/>
    </source>
</evidence>
<dbReference type="AlphaFoldDB" id="A0A1W1XNH9"/>
<evidence type="ECO:0000259" key="10">
    <source>
        <dbReference type="Pfam" id="PF07685"/>
    </source>
</evidence>
<comment type="pathway">
    <text evidence="8">Cofactor biosynthesis; adenosylcobalamin biosynthesis; cob(II)yrinate a,c-diamide from sirohydrochlorin (anaerobic route): step 10/10.</text>
</comment>
<evidence type="ECO:0000256" key="7">
    <source>
        <dbReference type="ARBA" id="ARBA00022962"/>
    </source>
</evidence>
<keyword evidence="6 8" id="KW-0460">Magnesium</keyword>
<sequence>MNQWAFAVAAPQSGSGKTTVTLALLAALRRRGLRVQPFKVGPDFIDPGFHTAVTGRVSRNLDGWMLSRDYNVSLFDRLTAEADGAVVEGVMGLFDGYDGASEAGSTAQMAKWLQLPVLLVVDARSMARSAAALVHGFASFDADLRLAGVVFNRVGSPAHLGFLKEALESSCPQVPVFGGIPKDASLNLPERHLGLVTVEELLLEQGFLDRLARLAEDHLDLDRLLEAGTRPLGPALAQDRGVLVAGREKGQASHEPARRADSDPVVVAVARDAAFCFYYQDNLDLLEAAGARLRFFSPLAGESVPEDAQAVYLGGGYPEVHAARLSENRAFFQDLGRLASQGRPIYAECGGLMALSRSVQLVSGDVFPMAGLLPFRTRMLRRRKALGYVEVVLAENTLLGPRGTRLRGHEFHYSEIVDEDGRFPCRLVYRLTGRKFRSERPEGYRVGSVLASYVHLHWGSCPEVARAFVESARRGRG</sequence>
<protein>
    <recommendedName>
        <fullName evidence="8">Cobyrinate a,c-diamide synthase</fullName>
        <ecNumber evidence="8">6.3.5.11</ecNumber>
    </recommendedName>
    <alternativeName>
        <fullName evidence="8">Cobyrinic acid a,c-diamide synthetase</fullName>
    </alternativeName>
</protein>
<gene>
    <name evidence="8" type="primary">cbiA</name>
    <name evidence="11" type="ORF">SAMN02746041_02330</name>
</gene>
<dbReference type="EC" id="6.3.5.11" evidence="8"/>
<dbReference type="STRING" id="1121390.SAMN02746041_02330"/>
<evidence type="ECO:0000256" key="6">
    <source>
        <dbReference type="ARBA" id="ARBA00022842"/>
    </source>
</evidence>
<evidence type="ECO:0000256" key="5">
    <source>
        <dbReference type="ARBA" id="ARBA00022840"/>
    </source>
</evidence>
<evidence type="ECO:0000313" key="11">
    <source>
        <dbReference type="EMBL" id="SMC25422.1"/>
    </source>
</evidence>
<dbReference type="PANTHER" id="PTHR43873">
    <property type="entry name" value="COBYRINATE A,C-DIAMIDE SYNTHASE"/>
    <property type="match status" value="1"/>
</dbReference>
<dbReference type="UniPathway" id="UPA00148">
    <property type="reaction ID" value="UER00231"/>
</dbReference>
<comment type="function">
    <text evidence="8">Catalyzes the ATP-dependent amidation of the two carboxylate groups at positions a and c of cobyrinate, using either L-glutamine or ammonia as the nitrogen source.</text>
</comment>
<dbReference type="SUPFAM" id="SSF52317">
    <property type="entry name" value="Class I glutamine amidotransferase-like"/>
    <property type="match status" value="1"/>
</dbReference>
<dbReference type="CDD" id="cd03130">
    <property type="entry name" value="GATase1_CobB"/>
    <property type="match status" value="1"/>
</dbReference>
<evidence type="ECO:0000259" key="9">
    <source>
        <dbReference type="Pfam" id="PF01656"/>
    </source>
</evidence>
<dbReference type="CDD" id="cd05388">
    <property type="entry name" value="CobB_N"/>
    <property type="match status" value="1"/>
</dbReference>
<dbReference type="InterPro" id="IPR004484">
    <property type="entry name" value="CbiA/CobB_synth"/>
</dbReference>
<organism evidence="11 12">
    <name type="scientific">Desulfacinum hydrothermale DSM 13146</name>
    <dbReference type="NCBI Taxonomy" id="1121390"/>
    <lineage>
        <taxon>Bacteria</taxon>
        <taxon>Pseudomonadati</taxon>
        <taxon>Thermodesulfobacteriota</taxon>
        <taxon>Syntrophobacteria</taxon>
        <taxon>Syntrophobacterales</taxon>
        <taxon>Syntrophobacteraceae</taxon>
        <taxon>Desulfacinum</taxon>
    </lineage>
</organism>
<comment type="domain">
    <text evidence="8">Comprises of two domains. The C-terminal domain contains the binding site for glutamine and catalyzes the hydrolysis of this substrate to glutamate and ammonia. The N-terminal domain is anticipated to bind ATP and cobyrinate and catalyzes the ultimate synthesis of the diamide product. The ammonia produced via the glutaminase domain is probably translocated to the adjacent domain via a molecular tunnel, where it reacts with an activated intermediate.</text>
</comment>
<feature type="active site" description="Nucleophile" evidence="8">
    <location>
        <position position="349"/>
    </location>
</feature>
<dbReference type="Pfam" id="PF07685">
    <property type="entry name" value="GATase_3"/>
    <property type="match status" value="1"/>
</dbReference>
<evidence type="ECO:0000256" key="8">
    <source>
        <dbReference type="HAMAP-Rule" id="MF_00027"/>
    </source>
</evidence>
<dbReference type="NCBIfam" id="TIGR00379">
    <property type="entry name" value="cobB"/>
    <property type="match status" value="1"/>
</dbReference>
<dbReference type="InterPro" id="IPR027417">
    <property type="entry name" value="P-loop_NTPase"/>
</dbReference>
<dbReference type="NCBIfam" id="NF002204">
    <property type="entry name" value="PRK01077.1"/>
    <property type="match status" value="1"/>
</dbReference>
<dbReference type="Proteomes" id="UP000192783">
    <property type="component" value="Unassembled WGS sequence"/>
</dbReference>
<evidence type="ECO:0000313" key="12">
    <source>
        <dbReference type="Proteomes" id="UP000192783"/>
    </source>
</evidence>
<reference evidence="11 12" key="1">
    <citation type="submission" date="2017-04" db="EMBL/GenBank/DDBJ databases">
        <authorList>
            <person name="Afonso C.L."/>
            <person name="Miller P.J."/>
            <person name="Scott M.A."/>
            <person name="Spackman E."/>
            <person name="Goraichik I."/>
            <person name="Dimitrov K.M."/>
            <person name="Suarez D.L."/>
            <person name="Swayne D.E."/>
        </authorList>
    </citation>
    <scope>NUCLEOTIDE SEQUENCE [LARGE SCALE GENOMIC DNA]</scope>
    <source>
        <strain evidence="11 12">DSM 13146</strain>
    </source>
</reference>
<comment type="catalytic activity">
    <reaction evidence="8">
        <text>cob(II)yrinate + 2 L-glutamine + 2 ATP + 2 H2O = cob(II)yrinate a,c diamide + 2 L-glutamate + 2 ADP + 2 phosphate + 2 H(+)</text>
        <dbReference type="Rhea" id="RHEA:26289"/>
        <dbReference type="ChEBI" id="CHEBI:15377"/>
        <dbReference type="ChEBI" id="CHEBI:15378"/>
        <dbReference type="ChEBI" id="CHEBI:29985"/>
        <dbReference type="ChEBI" id="CHEBI:30616"/>
        <dbReference type="ChEBI" id="CHEBI:43474"/>
        <dbReference type="ChEBI" id="CHEBI:58359"/>
        <dbReference type="ChEBI" id="CHEBI:58537"/>
        <dbReference type="ChEBI" id="CHEBI:58894"/>
        <dbReference type="ChEBI" id="CHEBI:456216"/>
        <dbReference type="EC" id="6.3.5.11"/>
    </reaction>
</comment>
<proteinExistence type="inferred from homology"/>
<name>A0A1W1XNH9_9BACT</name>
<dbReference type="InterPro" id="IPR002586">
    <property type="entry name" value="CobQ/CobB/MinD/ParA_Nub-bd_dom"/>
</dbReference>
<evidence type="ECO:0000256" key="4">
    <source>
        <dbReference type="ARBA" id="ARBA00022741"/>
    </source>
</evidence>
<keyword evidence="3 8" id="KW-0436">Ligase</keyword>
<dbReference type="HAMAP" id="MF_00027">
    <property type="entry name" value="CobB_CbiA"/>
    <property type="match status" value="1"/>
</dbReference>
<dbReference type="Pfam" id="PF01656">
    <property type="entry name" value="CbiA"/>
    <property type="match status" value="1"/>
</dbReference>
<dbReference type="Gene3D" id="3.40.50.880">
    <property type="match status" value="1"/>
</dbReference>
<dbReference type="OrthoDB" id="9764035at2"/>
<feature type="domain" description="CobQ/CobB/MinD/ParA nucleotide binding" evidence="9">
    <location>
        <begin position="7"/>
        <end position="193"/>
    </location>
</feature>
<dbReference type="InterPro" id="IPR011698">
    <property type="entry name" value="GATase_3"/>
</dbReference>
<keyword evidence="4 8" id="KW-0547">Nucleotide-binding</keyword>
<keyword evidence="7 8" id="KW-0315">Glutamine amidotransferase</keyword>